<evidence type="ECO:0000259" key="8">
    <source>
        <dbReference type="PROSITE" id="PS51766"/>
    </source>
</evidence>
<evidence type="ECO:0000313" key="10">
    <source>
        <dbReference type="Proteomes" id="UP000318478"/>
    </source>
</evidence>
<dbReference type="Gene3D" id="1.10.1330.10">
    <property type="entry name" value="Dockerin domain"/>
    <property type="match status" value="1"/>
</dbReference>
<evidence type="ECO:0000256" key="1">
    <source>
        <dbReference type="ARBA" id="ARBA00022485"/>
    </source>
</evidence>
<proteinExistence type="predicted"/>
<dbReference type="RefSeq" id="WP_197527647.1">
    <property type="nucleotide sequence ID" value="NZ_SJPO01000001.1"/>
</dbReference>
<dbReference type="PROSITE" id="PS51766">
    <property type="entry name" value="DOCKERIN"/>
    <property type="match status" value="1"/>
</dbReference>
<dbReference type="SUPFAM" id="SSF63446">
    <property type="entry name" value="Type I dockerin domain"/>
    <property type="match status" value="1"/>
</dbReference>
<evidence type="ECO:0000256" key="5">
    <source>
        <dbReference type="ARBA" id="ARBA00023004"/>
    </source>
</evidence>
<organism evidence="9 10">
    <name type="scientific">Posidoniimonas polymericola</name>
    <dbReference type="NCBI Taxonomy" id="2528002"/>
    <lineage>
        <taxon>Bacteria</taxon>
        <taxon>Pseudomonadati</taxon>
        <taxon>Planctomycetota</taxon>
        <taxon>Planctomycetia</taxon>
        <taxon>Pirellulales</taxon>
        <taxon>Lacipirellulaceae</taxon>
        <taxon>Posidoniimonas</taxon>
    </lineage>
</organism>
<reference evidence="9 10" key="1">
    <citation type="submission" date="2019-02" db="EMBL/GenBank/DDBJ databases">
        <title>Deep-cultivation of Planctomycetes and their phenomic and genomic characterization uncovers novel biology.</title>
        <authorList>
            <person name="Wiegand S."/>
            <person name="Jogler M."/>
            <person name="Boedeker C."/>
            <person name="Pinto D."/>
            <person name="Vollmers J."/>
            <person name="Rivas-Marin E."/>
            <person name="Kohn T."/>
            <person name="Peeters S.H."/>
            <person name="Heuer A."/>
            <person name="Rast P."/>
            <person name="Oberbeckmann S."/>
            <person name="Bunk B."/>
            <person name="Jeske O."/>
            <person name="Meyerdierks A."/>
            <person name="Storesund J.E."/>
            <person name="Kallscheuer N."/>
            <person name="Luecker S."/>
            <person name="Lage O.M."/>
            <person name="Pohl T."/>
            <person name="Merkel B.J."/>
            <person name="Hornburger P."/>
            <person name="Mueller R.-W."/>
            <person name="Bruemmer F."/>
            <person name="Labrenz M."/>
            <person name="Spormann A.M."/>
            <person name="Op Den Camp H."/>
            <person name="Overmann J."/>
            <person name="Amann R."/>
            <person name="Jetten M.S.M."/>
            <person name="Mascher T."/>
            <person name="Medema M.H."/>
            <person name="Devos D.P."/>
            <person name="Kaster A.-K."/>
            <person name="Ovreas L."/>
            <person name="Rohde M."/>
            <person name="Galperin M.Y."/>
            <person name="Jogler C."/>
        </authorList>
    </citation>
    <scope>NUCLEOTIDE SEQUENCE [LARGE SCALE GENOMIC DNA]</scope>
    <source>
        <strain evidence="9 10">Pla123a</strain>
    </source>
</reference>
<dbReference type="Pfam" id="PF12831">
    <property type="entry name" value="FAD_oxidored"/>
    <property type="match status" value="1"/>
</dbReference>
<dbReference type="PANTHER" id="PTHR43498:SF1">
    <property type="entry name" value="COB--COM HETERODISULFIDE REDUCTASE IRON-SULFUR SUBUNIT A"/>
    <property type="match status" value="1"/>
</dbReference>
<dbReference type="Proteomes" id="UP000318478">
    <property type="component" value="Unassembled WGS sequence"/>
</dbReference>
<keyword evidence="6" id="KW-0411">Iron-sulfur</keyword>
<dbReference type="EMBL" id="SJPO01000001">
    <property type="protein sequence ID" value="TWT85956.1"/>
    <property type="molecule type" value="Genomic_DNA"/>
</dbReference>
<dbReference type="AlphaFoldDB" id="A0A5C5ZFJ0"/>
<dbReference type="InterPro" id="IPR016134">
    <property type="entry name" value="Dockerin_dom"/>
</dbReference>
<feature type="signal peptide" evidence="7">
    <location>
        <begin position="1"/>
        <end position="25"/>
    </location>
</feature>
<dbReference type="Gene3D" id="3.50.50.60">
    <property type="entry name" value="FAD/NAD(P)-binding domain"/>
    <property type="match status" value="1"/>
</dbReference>
<dbReference type="CDD" id="cd14256">
    <property type="entry name" value="Dockerin_I"/>
    <property type="match status" value="1"/>
</dbReference>
<dbReference type="InterPro" id="IPR018247">
    <property type="entry name" value="EF_Hand_1_Ca_BS"/>
</dbReference>
<keyword evidence="7" id="KW-0732">Signal</keyword>
<evidence type="ECO:0000256" key="4">
    <source>
        <dbReference type="ARBA" id="ARBA00023002"/>
    </source>
</evidence>
<keyword evidence="3" id="KW-0809">Transit peptide</keyword>
<keyword evidence="5" id="KW-0408">Iron</keyword>
<evidence type="ECO:0000256" key="3">
    <source>
        <dbReference type="ARBA" id="ARBA00022946"/>
    </source>
</evidence>
<protein>
    <submittedName>
        <fullName evidence="9">FAD dependent oxidoreductase</fullName>
    </submittedName>
</protein>
<dbReference type="PROSITE" id="PS00018">
    <property type="entry name" value="EF_HAND_1"/>
    <property type="match status" value="1"/>
</dbReference>
<dbReference type="InterPro" id="IPR036188">
    <property type="entry name" value="FAD/NAD-bd_sf"/>
</dbReference>
<keyword evidence="10" id="KW-1185">Reference proteome</keyword>
<evidence type="ECO:0000256" key="6">
    <source>
        <dbReference type="ARBA" id="ARBA00023014"/>
    </source>
</evidence>
<evidence type="ECO:0000313" key="9">
    <source>
        <dbReference type="EMBL" id="TWT85956.1"/>
    </source>
</evidence>
<keyword evidence="2" id="KW-0479">Metal-binding</keyword>
<keyword evidence="4" id="KW-0560">Oxidoreductase</keyword>
<name>A0A5C5ZFJ0_9BACT</name>
<dbReference type="GO" id="GO:0004553">
    <property type="term" value="F:hydrolase activity, hydrolyzing O-glycosyl compounds"/>
    <property type="evidence" value="ECO:0007669"/>
    <property type="project" value="InterPro"/>
</dbReference>
<dbReference type="Pfam" id="PF00404">
    <property type="entry name" value="Dockerin_1"/>
    <property type="match status" value="1"/>
</dbReference>
<dbReference type="SUPFAM" id="SSF51905">
    <property type="entry name" value="FAD/NAD(P)-binding domain"/>
    <property type="match status" value="1"/>
</dbReference>
<dbReference type="GO" id="GO:0016491">
    <property type="term" value="F:oxidoreductase activity"/>
    <property type="evidence" value="ECO:0007669"/>
    <property type="project" value="UniProtKB-KW"/>
</dbReference>
<evidence type="ECO:0000256" key="7">
    <source>
        <dbReference type="SAM" id="SignalP"/>
    </source>
</evidence>
<comment type="caution">
    <text evidence="9">The sequence shown here is derived from an EMBL/GenBank/DDBJ whole genome shotgun (WGS) entry which is preliminary data.</text>
</comment>
<feature type="domain" description="Dockerin" evidence="8">
    <location>
        <begin position="790"/>
        <end position="853"/>
    </location>
</feature>
<sequence precursor="true">MLRMLVRRLAALLLCGVLGASWARAQHDYDVVVYGGTSAAVMAAVEVAREGKSVAIVSPDARLGGLSSNGLGWTDIGSRDSIGGLSKEFYGRVYDHYLEPGAWVSETRQQYIGRSSLDPDAGRQMMFTFEPKVAEQIFNDFVSENNITMFSGRLNRESGVGMNGSRITSISTLGGDTISGGAFIDATYEGDLMAASGVSYTIGREANSQYDESLNGIQAGLNKNQLPRGIDPYVQPGNPASGRLPGVNPDAGGANGQGDQRLQSYNFRMAMTNDPANRAPIAKPDSYDAADYELLLRAVEAGQTSRFWKTSPMPNLKTDSNNDTGFSTDFIGGNYDLDTGWNYAEGDYASRDAMIQAHRDYQLGLVWTVQNDPRVPQAIRDAWGQWGLPLDEFTENENWPEQIYVREARRMLGEVVVDQNHVNQEPGYLFGDSIAMGGYAMDSHHTQRYVTAAGDVQNEGDVQSAPARGPYGISYRSITPQAGEVENLLVPVALSASHIAYGSIRMEPVFMSTGQAAGAAAVLALNGATSVQDVDYGLLRQSLLAAGAVLAPLLPDPVASNVGIDFNDAAGLPINLRNRTDGDGWTGVWDGTGTEQIVPGSLDYSGGGYLIDQAAGRAPGKLQGNYNEPRQNTRDFELAMQGDIWFSMLVENPDPSAVVGLSFNPSGNGDPEDGPIESLLVLDGETLSFEQQGVASASASGLPTGQTHLIVGRLSLGAEEQTLRVWADPMSVSHLGVPDLLVADQSLPTVLGGLGLLSYNPAGPAFSAAGGYLDALRISNAADAFFAVTGAVQTADVNGDGLIDIDDLSVIRSNYLVAGAALAEGDANRDGVVNSRDYFLWRTAYLNAGGDPAAIAGIVPEPAGLGLSLAIGAALAMPSRLARGHSSGNASGAKGSDID</sequence>
<dbReference type="InterPro" id="IPR039650">
    <property type="entry name" value="HdrA-like"/>
</dbReference>
<dbReference type="GO" id="GO:0000272">
    <property type="term" value="P:polysaccharide catabolic process"/>
    <property type="evidence" value="ECO:0007669"/>
    <property type="project" value="InterPro"/>
</dbReference>
<dbReference type="InterPro" id="IPR036439">
    <property type="entry name" value="Dockerin_dom_sf"/>
</dbReference>
<gene>
    <name evidence="9" type="ORF">Pla123a_07630</name>
</gene>
<evidence type="ECO:0000256" key="2">
    <source>
        <dbReference type="ARBA" id="ARBA00022723"/>
    </source>
</evidence>
<dbReference type="PANTHER" id="PTHR43498">
    <property type="entry name" value="FERREDOXIN:COB-COM HETERODISULFIDE REDUCTASE SUBUNIT A"/>
    <property type="match status" value="1"/>
</dbReference>
<dbReference type="GO" id="GO:0051539">
    <property type="term" value="F:4 iron, 4 sulfur cluster binding"/>
    <property type="evidence" value="ECO:0007669"/>
    <property type="project" value="UniProtKB-KW"/>
</dbReference>
<accession>A0A5C5ZFJ0</accession>
<keyword evidence="1" id="KW-0004">4Fe-4S</keyword>
<feature type="chain" id="PRO_5022767731" evidence="7">
    <location>
        <begin position="26"/>
        <end position="899"/>
    </location>
</feature>
<dbReference type="GO" id="GO:0046872">
    <property type="term" value="F:metal ion binding"/>
    <property type="evidence" value="ECO:0007669"/>
    <property type="project" value="UniProtKB-KW"/>
</dbReference>
<dbReference type="InterPro" id="IPR002105">
    <property type="entry name" value="Dockerin_1_rpt"/>
</dbReference>